<dbReference type="SUPFAM" id="SSF54160">
    <property type="entry name" value="Chromo domain-like"/>
    <property type="match status" value="1"/>
</dbReference>
<dbReference type="OrthoDB" id="433924at2759"/>
<sequence>MARGRKPKNASTLKIKEPLWRVEVITEARRVPSAEDIKEETTEKKKAKRPKKVAPRWEYLVEWAGLDNDGKKYLPTWEPQENLQQCERLVKGFWENVGPEKRQYEVGFVLKPDEDWIESEKKLSKELEDTDDDSTDDDTPCQQLSTPLTIIIPKWNGSTTPNRKRTNSSRLEEECEPIPASTSAFQKRQKVVLDSSSDLNPTLPIAIAQPPQASSLSSGKALTPKKPPASRTVKRTPKKAAPLKVAPFVHPQAKIPLQSSVSAATGISTKARLAENALDPTLPKERAIMQLPRKSSSRKLGSSAQIPVTKYIDFKKDLQVRSSAVNHPRLPTPDSNLDLELVIGPLNSLGIQSSPIMSDPFESSANPCFTSGISVIEDDYSSYIPNGTISPALISPPSPVGDVEIPHDIMDLDPASLFSPGPEEPMEVEAPILLHQNLPTPGRLPKIWKWCGPLYIASQKSSVYTVKLYHLIKDQTKFSEFFKVGDEVEVSCFHDIMDIRTNLQAFQPPSQMALLGVEENKDVVLFKFLLSYMEKAQKVFTMPIIQHEILTGHVIFFSYACGFSMLGRDIPAEFNQPGNLVAAILLYSLSHRHLKFNLGPLKNINIPPLDTTRQAQLLNLKYLKYQHAAQVLGLAPFHRLYKFMAAHPRTKYCVWSGEGPEEERKSINREMSLLLSVMGRMQGQLVTGSREAKIIFIHAGFLSMVSKLHSFAESCSSQATHFYLYGTHQDVSPSLWGIQEIYPCGGIVTFTPSAIMADPIAVIHVIRQISAHPQWACYILPAALGMVAKLESSQNKDLDNLQCQRRVTNSILEAVNEGAIALLHAPPLTAGTVTKEGDAKNWMLEYFAFIPPCKQTTLQAGFTAFSNTQRLSELDDVQQQIVAMNSEIVKDMTLMQLQPVFVKQYRRYIVIDSEAHAAEQPSYIQGLEWTSTAKFDFKDDFYPKQTIGDNGL</sequence>
<dbReference type="AlphaFoldDB" id="A0A067SS33"/>
<dbReference type="Proteomes" id="UP000027222">
    <property type="component" value="Unassembled WGS sequence"/>
</dbReference>
<protein>
    <recommendedName>
        <fullName evidence="2">Chromo domain-containing protein</fullName>
    </recommendedName>
</protein>
<name>A0A067SS33_GALM3</name>
<feature type="domain" description="Chromo" evidence="2">
    <location>
        <begin position="32"/>
        <end position="105"/>
    </location>
</feature>
<dbReference type="PROSITE" id="PS50013">
    <property type="entry name" value="CHROMO_2"/>
    <property type="match status" value="1"/>
</dbReference>
<dbReference type="EMBL" id="KL142385">
    <property type="protein sequence ID" value="KDR73701.1"/>
    <property type="molecule type" value="Genomic_DNA"/>
</dbReference>
<accession>A0A067SS33</accession>
<dbReference type="GO" id="GO:0006338">
    <property type="term" value="P:chromatin remodeling"/>
    <property type="evidence" value="ECO:0007669"/>
    <property type="project" value="UniProtKB-ARBA"/>
</dbReference>
<evidence type="ECO:0000256" key="1">
    <source>
        <dbReference type="SAM" id="MobiDB-lite"/>
    </source>
</evidence>
<feature type="region of interest" description="Disordered" evidence="1">
    <location>
        <begin position="210"/>
        <end position="239"/>
    </location>
</feature>
<evidence type="ECO:0000259" key="2">
    <source>
        <dbReference type="PROSITE" id="PS50013"/>
    </source>
</evidence>
<dbReference type="Gene3D" id="2.40.50.40">
    <property type="match status" value="1"/>
</dbReference>
<dbReference type="InterPro" id="IPR000953">
    <property type="entry name" value="Chromo/chromo_shadow_dom"/>
</dbReference>
<dbReference type="InterPro" id="IPR016197">
    <property type="entry name" value="Chromo-like_dom_sf"/>
</dbReference>
<feature type="compositionally biased region" description="Acidic residues" evidence="1">
    <location>
        <begin position="128"/>
        <end position="139"/>
    </location>
</feature>
<feature type="region of interest" description="Disordered" evidence="1">
    <location>
        <begin position="154"/>
        <end position="182"/>
    </location>
</feature>
<reference evidence="4" key="1">
    <citation type="journal article" date="2014" name="Proc. Natl. Acad. Sci. U.S.A.">
        <title>Extensive sampling of basidiomycete genomes demonstrates inadequacy of the white-rot/brown-rot paradigm for wood decay fungi.</title>
        <authorList>
            <person name="Riley R."/>
            <person name="Salamov A.A."/>
            <person name="Brown D.W."/>
            <person name="Nagy L.G."/>
            <person name="Floudas D."/>
            <person name="Held B.W."/>
            <person name="Levasseur A."/>
            <person name="Lombard V."/>
            <person name="Morin E."/>
            <person name="Otillar R."/>
            <person name="Lindquist E.A."/>
            <person name="Sun H."/>
            <person name="LaButti K.M."/>
            <person name="Schmutz J."/>
            <person name="Jabbour D."/>
            <person name="Luo H."/>
            <person name="Baker S.E."/>
            <person name="Pisabarro A.G."/>
            <person name="Walton J.D."/>
            <person name="Blanchette R.A."/>
            <person name="Henrissat B."/>
            <person name="Martin F."/>
            <person name="Cullen D."/>
            <person name="Hibbett D.S."/>
            <person name="Grigoriev I.V."/>
        </authorList>
    </citation>
    <scope>NUCLEOTIDE SEQUENCE [LARGE SCALE GENOMIC DNA]</scope>
    <source>
        <strain evidence="4">CBS 339.88</strain>
    </source>
</reference>
<dbReference type="SMART" id="SM00298">
    <property type="entry name" value="CHROMO"/>
    <property type="match status" value="1"/>
</dbReference>
<dbReference type="HOGENOM" id="CLU_012918_0_0_1"/>
<feature type="compositionally biased region" description="Polar residues" evidence="1">
    <location>
        <begin position="211"/>
        <end position="220"/>
    </location>
</feature>
<organism evidence="3 4">
    <name type="scientific">Galerina marginata (strain CBS 339.88)</name>
    <dbReference type="NCBI Taxonomy" id="685588"/>
    <lineage>
        <taxon>Eukaryota</taxon>
        <taxon>Fungi</taxon>
        <taxon>Dikarya</taxon>
        <taxon>Basidiomycota</taxon>
        <taxon>Agaricomycotina</taxon>
        <taxon>Agaricomycetes</taxon>
        <taxon>Agaricomycetidae</taxon>
        <taxon>Agaricales</taxon>
        <taxon>Agaricineae</taxon>
        <taxon>Strophariaceae</taxon>
        <taxon>Galerina</taxon>
    </lineage>
</organism>
<gene>
    <name evidence="3" type="ORF">GALMADRAFT_158176</name>
</gene>
<keyword evidence="4" id="KW-1185">Reference proteome</keyword>
<evidence type="ECO:0000313" key="4">
    <source>
        <dbReference type="Proteomes" id="UP000027222"/>
    </source>
</evidence>
<evidence type="ECO:0000313" key="3">
    <source>
        <dbReference type="EMBL" id="KDR73701.1"/>
    </source>
</evidence>
<feature type="region of interest" description="Disordered" evidence="1">
    <location>
        <begin position="124"/>
        <end position="143"/>
    </location>
</feature>
<proteinExistence type="predicted"/>